<protein>
    <submittedName>
        <fullName evidence="1">DUF1217 domain-containing protein</fullName>
    </submittedName>
</protein>
<proteinExistence type="predicted"/>
<keyword evidence="2" id="KW-1185">Reference proteome</keyword>
<dbReference type="RefSeq" id="WP_310456942.1">
    <property type="nucleotide sequence ID" value="NZ_JAVKPH010000007.1"/>
</dbReference>
<organism evidence="1 2">
    <name type="scientific">Ruixingdingia sedimenti</name>
    <dbReference type="NCBI Taxonomy" id="3073604"/>
    <lineage>
        <taxon>Bacteria</taxon>
        <taxon>Pseudomonadati</taxon>
        <taxon>Pseudomonadota</taxon>
        <taxon>Alphaproteobacteria</taxon>
        <taxon>Rhodobacterales</taxon>
        <taxon>Paracoccaceae</taxon>
        <taxon>Ruixingdingia</taxon>
    </lineage>
</organism>
<dbReference type="InterPro" id="IPR023157">
    <property type="entry name" value="AGR-C-984p-like_sf"/>
</dbReference>
<dbReference type="Gene3D" id="1.10.3700.10">
    <property type="entry name" value="AGR C 984p-like"/>
    <property type="match status" value="1"/>
</dbReference>
<dbReference type="Pfam" id="PF06748">
    <property type="entry name" value="DUF1217"/>
    <property type="match status" value="1"/>
</dbReference>
<dbReference type="SUPFAM" id="SSF158837">
    <property type="entry name" value="AGR C 984p-like"/>
    <property type="match status" value="1"/>
</dbReference>
<gene>
    <name evidence="1" type="ORF">RGD00_08820</name>
</gene>
<evidence type="ECO:0000313" key="1">
    <source>
        <dbReference type="EMBL" id="MDR5652704.1"/>
    </source>
</evidence>
<sequence length="262" mass="28900">MSFAPVLPMGGLAGWGFLKRTQETQAAAFTRQASVQREEAYFRDRIASVETAEDLVNDPRLLRVALSAFGLEADVNNRYFIRKVLEDGTTSDTALANRLADKRYLEFATAFRLHKGGVPRTGLTGFADGILSQWKTRSFETAVGSKDETYRLALNAERELAALAQKDMSNDARWFTVMGNTPLRKVFETALALPPSFGALDIDRQLAVFKEKAAAAFGSSEIAQFEAPEKMEALVRRYLLRADQAAAPATSPALMLLQAARR</sequence>
<comment type="caution">
    <text evidence="1">The sequence shown here is derived from an EMBL/GenBank/DDBJ whole genome shotgun (WGS) entry which is preliminary data.</text>
</comment>
<name>A0ABU1F8B4_9RHOB</name>
<dbReference type="EMBL" id="JAVKPH010000007">
    <property type="protein sequence ID" value="MDR5652704.1"/>
    <property type="molecule type" value="Genomic_DNA"/>
</dbReference>
<dbReference type="Proteomes" id="UP001247754">
    <property type="component" value="Unassembled WGS sequence"/>
</dbReference>
<dbReference type="InterPro" id="IPR010626">
    <property type="entry name" value="DUF1217"/>
</dbReference>
<evidence type="ECO:0000313" key="2">
    <source>
        <dbReference type="Proteomes" id="UP001247754"/>
    </source>
</evidence>
<reference evidence="1 2" key="1">
    <citation type="submission" date="2023-09" db="EMBL/GenBank/DDBJ databases">
        <title>Xinfangfangia sedmenti sp. nov., isolated the sedment.</title>
        <authorList>
            <person name="Xu L."/>
        </authorList>
    </citation>
    <scope>NUCLEOTIDE SEQUENCE [LARGE SCALE GENOMIC DNA]</scope>
    <source>
        <strain evidence="1 2">LG-4</strain>
    </source>
</reference>
<accession>A0ABU1F8B4</accession>